<organism evidence="6 7">
    <name type="scientific">Sphingomonas endophytica</name>
    <dbReference type="NCBI Taxonomy" id="869719"/>
    <lineage>
        <taxon>Bacteria</taxon>
        <taxon>Pseudomonadati</taxon>
        <taxon>Pseudomonadota</taxon>
        <taxon>Alphaproteobacteria</taxon>
        <taxon>Sphingomonadales</taxon>
        <taxon>Sphingomonadaceae</taxon>
        <taxon>Sphingomonas</taxon>
    </lineage>
</organism>
<dbReference type="SUPFAM" id="SSF53901">
    <property type="entry name" value="Thiolase-like"/>
    <property type="match status" value="1"/>
</dbReference>
<keyword evidence="3" id="KW-1133">Transmembrane helix</keyword>
<keyword evidence="3" id="KW-0812">Transmembrane</keyword>
<dbReference type="GO" id="GO:0044550">
    <property type="term" value="P:secondary metabolite biosynthetic process"/>
    <property type="evidence" value="ECO:0007669"/>
    <property type="project" value="TreeGrafter"/>
</dbReference>
<reference evidence="6 7" key="1">
    <citation type="journal article" date="2016" name="Front. Microbiol.">
        <title>Genomic Resource of Rice Seed Associated Bacteria.</title>
        <authorList>
            <person name="Midha S."/>
            <person name="Bansal K."/>
            <person name="Sharma S."/>
            <person name="Kumar N."/>
            <person name="Patil P.P."/>
            <person name="Chaudhry V."/>
            <person name="Patil P.B."/>
        </authorList>
    </citation>
    <scope>NUCLEOTIDE SEQUENCE [LARGE SCALE GENOMIC DNA]</scope>
    <source>
        <strain evidence="6 7">NS334</strain>
    </source>
</reference>
<keyword evidence="3" id="KW-0472">Membrane</keyword>
<dbReference type="OrthoDB" id="9815506at2"/>
<comment type="caution">
    <text evidence="6">The sequence shown here is derived from an EMBL/GenBank/DDBJ whole genome shotgun (WGS) entry which is preliminary data.</text>
</comment>
<keyword evidence="2" id="KW-0012">Acyltransferase</keyword>
<dbReference type="GO" id="GO:0006633">
    <property type="term" value="P:fatty acid biosynthetic process"/>
    <property type="evidence" value="ECO:0007669"/>
    <property type="project" value="InterPro"/>
</dbReference>
<protein>
    <submittedName>
        <fullName evidence="6">3-oxoacyl-ACP synthase</fullName>
    </submittedName>
</protein>
<accession>A0A147I120</accession>
<dbReference type="InterPro" id="IPR013747">
    <property type="entry name" value="ACP_syn_III_C"/>
</dbReference>
<dbReference type="RefSeq" id="WP_058755968.1">
    <property type="nucleotide sequence ID" value="NZ_LDTB01000043.1"/>
</dbReference>
<evidence type="ECO:0000256" key="3">
    <source>
        <dbReference type="SAM" id="Phobius"/>
    </source>
</evidence>
<dbReference type="Pfam" id="PF08545">
    <property type="entry name" value="ACP_syn_III"/>
    <property type="match status" value="1"/>
</dbReference>
<evidence type="ECO:0000313" key="6">
    <source>
        <dbReference type="EMBL" id="KTT71171.1"/>
    </source>
</evidence>
<gene>
    <name evidence="6" type="ORF">NS334_10805</name>
</gene>
<name>A0A147I120_9SPHN</name>
<dbReference type="Gene3D" id="3.40.47.10">
    <property type="match status" value="1"/>
</dbReference>
<proteinExistence type="predicted"/>
<sequence>MTALHPSPGVPARIAAIATHLPSRVLSNADLAAAFPDWPADKILDKTGIRERRIAADDETALDLAAGACAALFDQAPQWRNRVDFIILCTQAPDHVLPTSACILQHRLGLPTGIGALDVNLGCSGFVYGLSLAAGLIAAGTAATVLLVTADTYSKYIHRGDKSVRTLFGDGAAATIVTSEDVAGGSIGPFVFGTDGGGADRLIVPAGGFRLPRSAATAVEREDRSGNVRSDDSLFMDGGAVLTFTLREVPRTFRALLEKAEVTPDDLTAVVLHQANKFMLDALQKKIGLDDARMPRRYEMIGNTVSSTIPFVLEQELAAGRLPVGSRVMVLGFGVGLSWAGALVGF</sequence>
<evidence type="ECO:0000256" key="1">
    <source>
        <dbReference type="ARBA" id="ARBA00022679"/>
    </source>
</evidence>
<dbReference type="AlphaFoldDB" id="A0A147I120"/>
<dbReference type="PANTHER" id="PTHR34069">
    <property type="entry name" value="3-OXOACYL-[ACYL-CARRIER-PROTEIN] SYNTHASE 3"/>
    <property type="match status" value="1"/>
</dbReference>
<dbReference type="InterPro" id="IPR013751">
    <property type="entry name" value="ACP_syn_III_N"/>
</dbReference>
<evidence type="ECO:0000313" key="7">
    <source>
        <dbReference type="Proteomes" id="UP000074310"/>
    </source>
</evidence>
<dbReference type="NCBIfam" id="NF006829">
    <property type="entry name" value="PRK09352.1"/>
    <property type="match status" value="1"/>
</dbReference>
<dbReference type="CDD" id="cd00830">
    <property type="entry name" value="KAS_III"/>
    <property type="match status" value="1"/>
</dbReference>
<keyword evidence="1" id="KW-0808">Transferase</keyword>
<dbReference type="GO" id="GO:0004315">
    <property type="term" value="F:3-oxoacyl-[acyl-carrier-protein] synthase activity"/>
    <property type="evidence" value="ECO:0007669"/>
    <property type="project" value="InterPro"/>
</dbReference>
<evidence type="ECO:0000259" key="5">
    <source>
        <dbReference type="Pfam" id="PF08545"/>
    </source>
</evidence>
<feature type="transmembrane region" description="Helical" evidence="3">
    <location>
        <begin position="126"/>
        <end position="149"/>
    </location>
</feature>
<feature type="domain" description="Beta-ketoacyl-[acyl-carrier-protein] synthase III C-terminal" evidence="4">
    <location>
        <begin position="257"/>
        <end position="344"/>
    </location>
</feature>
<dbReference type="EMBL" id="LDTB01000043">
    <property type="protein sequence ID" value="KTT71171.1"/>
    <property type="molecule type" value="Genomic_DNA"/>
</dbReference>
<dbReference type="InterPro" id="IPR016039">
    <property type="entry name" value="Thiolase-like"/>
</dbReference>
<evidence type="ECO:0000256" key="2">
    <source>
        <dbReference type="ARBA" id="ARBA00023315"/>
    </source>
</evidence>
<dbReference type="PATRIC" id="fig|869719.3.peg.2102"/>
<dbReference type="Pfam" id="PF08541">
    <property type="entry name" value="ACP_syn_III_C"/>
    <property type="match status" value="1"/>
</dbReference>
<keyword evidence="7" id="KW-1185">Reference proteome</keyword>
<dbReference type="Proteomes" id="UP000074310">
    <property type="component" value="Unassembled WGS sequence"/>
</dbReference>
<dbReference type="PANTHER" id="PTHR34069:SF2">
    <property type="entry name" value="BETA-KETOACYL-[ACYL-CARRIER-PROTEIN] SYNTHASE III"/>
    <property type="match status" value="1"/>
</dbReference>
<feature type="domain" description="Beta-ketoacyl-[acyl-carrier-protein] synthase III N-terminal" evidence="5">
    <location>
        <begin position="117"/>
        <end position="196"/>
    </location>
</feature>
<evidence type="ECO:0000259" key="4">
    <source>
        <dbReference type="Pfam" id="PF08541"/>
    </source>
</evidence>